<dbReference type="SMART" id="SM00526">
    <property type="entry name" value="H15"/>
    <property type="match status" value="1"/>
</dbReference>
<dbReference type="OrthoDB" id="10070354at2759"/>
<dbReference type="Proteomes" id="UP000295192">
    <property type="component" value="Unassembled WGS sequence"/>
</dbReference>
<evidence type="ECO:0000256" key="1">
    <source>
        <dbReference type="SAM" id="MobiDB-lite"/>
    </source>
</evidence>
<name>A0A484BT11_DRONA</name>
<evidence type="ECO:0000313" key="4">
    <source>
        <dbReference type="Proteomes" id="UP000295192"/>
    </source>
</evidence>
<dbReference type="InterPro" id="IPR036388">
    <property type="entry name" value="WH-like_DNA-bd_sf"/>
</dbReference>
<feature type="compositionally biased region" description="Basic residues" evidence="1">
    <location>
        <begin position="276"/>
        <end position="285"/>
    </location>
</feature>
<dbReference type="STRING" id="7232.A0A484BT11"/>
<dbReference type="Gene3D" id="1.10.10.10">
    <property type="entry name" value="Winged helix-like DNA-binding domain superfamily/Winged helix DNA-binding domain"/>
    <property type="match status" value="1"/>
</dbReference>
<dbReference type="SUPFAM" id="SSF46785">
    <property type="entry name" value="Winged helix' DNA-binding domain"/>
    <property type="match status" value="1"/>
</dbReference>
<gene>
    <name evidence="3" type="ORF">AWZ03_001609</name>
</gene>
<feature type="region of interest" description="Disordered" evidence="1">
    <location>
        <begin position="95"/>
        <end position="285"/>
    </location>
</feature>
<dbReference type="PROSITE" id="PS51504">
    <property type="entry name" value="H15"/>
    <property type="match status" value="1"/>
</dbReference>
<reference evidence="3 4" key="1">
    <citation type="journal article" date="2019" name="J. Hered.">
        <title>An Improved Genome Assembly for Drosophila navojoa, the Basal Species in the mojavensis Cluster.</title>
        <authorList>
            <person name="Vanderlinde T."/>
            <person name="Dupim E.G."/>
            <person name="Nazario-Yepiz N.O."/>
            <person name="Carvalho A.B."/>
        </authorList>
    </citation>
    <scope>NUCLEOTIDE SEQUENCE [LARGE SCALE GENOMIC DNA]</scope>
    <source>
        <strain evidence="3">Navoj_Jal97</strain>
        <tissue evidence="3">Whole organism</tissue>
    </source>
</reference>
<proteinExistence type="predicted"/>
<protein>
    <recommendedName>
        <fullName evidence="2">H15 domain-containing protein</fullName>
    </recommendedName>
</protein>
<dbReference type="Pfam" id="PF00538">
    <property type="entry name" value="Linker_histone"/>
    <property type="match status" value="1"/>
</dbReference>
<sequence length="285" mass="30764">MAEPEEVMTTAEVKVANKGSVLSHCLKALKALNSRSGSSVPAIANFIKSSGYEVTDMTRMKKLVLRALKVAMGTGDVVQVKRSFKMSATAKAESKAMEKMKANQQKKLDKAKAKEQKAKTRTKPATKKDSEKTPDSAGAETAKPKQRKKKPSERHTNEPAKKKSTAKIAAVGGKMKPELVAGESDQTTPKKPKKAQPKVKSASAKTKALDNEISAASKLKTPRKSIGSLTKKVNRPKIQNKSIKKLVAGRKSFDDPESDLTDSGPAEASTPLSPTKQKRMAKQIK</sequence>
<dbReference type="InterPro" id="IPR005818">
    <property type="entry name" value="Histone_H1/H5_H15"/>
</dbReference>
<dbReference type="AlphaFoldDB" id="A0A484BT11"/>
<dbReference type="GO" id="GO:0003677">
    <property type="term" value="F:DNA binding"/>
    <property type="evidence" value="ECO:0007669"/>
    <property type="project" value="InterPro"/>
</dbReference>
<comment type="caution">
    <text evidence="3">The sequence shown here is derived from an EMBL/GenBank/DDBJ whole genome shotgun (WGS) entry which is preliminary data.</text>
</comment>
<organism evidence="3 4">
    <name type="scientific">Drosophila navojoa</name>
    <name type="common">Fruit fly</name>
    <dbReference type="NCBI Taxonomy" id="7232"/>
    <lineage>
        <taxon>Eukaryota</taxon>
        <taxon>Metazoa</taxon>
        <taxon>Ecdysozoa</taxon>
        <taxon>Arthropoda</taxon>
        <taxon>Hexapoda</taxon>
        <taxon>Insecta</taxon>
        <taxon>Pterygota</taxon>
        <taxon>Neoptera</taxon>
        <taxon>Endopterygota</taxon>
        <taxon>Diptera</taxon>
        <taxon>Brachycera</taxon>
        <taxon>Muscomorpha</taxon>
        <taxon>Ephydroidea</taxon>
        <taxon>Drosophilidae</taxon>
        <taxon>Drosophila</taxon>
    </lineage>
</organism>
<feature type="domain" description="H15" evidence="2">
    <location>
        <begin position="17"/>
        <end position="88"/>
    </location>
</feature>
<dbReference type="GO" id="GO:0000786">
    <property type="term" value="C:nucleosome"/>
    <property type="evidence" value="ECO:0007669"/>
    <property type="project" value="InterPro"/>
</dbReference>
<dbReference type="EMBL" id="LSRL02000006">
    <property type="protein sequence ID" value="TDG51939.1"/>
    <property type="molecule type" value="Genomic_DNA"/>
</dbReference>
<dbReference type="OMA" id="EWKDPKK"/>
<evidence type="ECO:0000313" key="3">
    <source>
        <dbReference type="EMBL" id="TDG51939.1"/>
    </source>
</evidence>
<dbReference type="GO" id="GO:0006334">
    <property type="term" value="P:nucleosome assembly"/>
    <property type="evidence" value="ECO:0007669"/>
    <property type="project" value="InterPro"/>
</dbReference>
<dbReference type="KEGG" id="dnv:108659828"/>
<feature type="compositionally biased region" description="Basic and acidic residues" evidence="1">
    <location>
        <begin position="95"/>
        <end position="118"/>
    </location>
</feature>
<dbReference type="InterPro" id="IPR036390">
    <property type="entry name" value="WH_DNA-bd_sf"/>
</dbReference>
<keyword evidence="4" id="KW-1185">Reference proteome</keyword>
<evidence type="ECO:0000259" key="2">
    <source>
        <dbReference type="PROSITE" id="PS51504"/>
    </source>
</evidence>
<accession>A0A484BT11</accession>